<evidence type="ECO:0000256" key="1">
    <source>
        <dbReference type="SAM" id="MobiDB-lite"/>
    </source>
</evidence>
<name>A0A917ZX05_9ACTN</name>
<comment type="caution">
    <text evidence="2">The sequence shown here is derived from an EMBL/GenBank/DDBJ whole genome shotgun (WGS) entry which is preliminary data.</text>
</comment>
<accession>A0A917ZX05</accession>
<keyword evidence="3" id="KW-1185">Reference proteome</keyword>
<proteinExistence type="predicted"/>
<feature type="compositionally biased region" description="Polar residues" evidence="1">
    <location>
        <begin position="1"/>
        <end position="10"/>
    </location>
</feature>
<sequence length="64" mass="7141">MQHTCRIASQSDEHRAPKKAKAGSASPKITLEEPEQIARDLARHLTQEQVAEVAQLLLEHVSTR</sequence>
<evidence type="ECO:0000313" key="2">
    <source>
        <dbReference type="EMBL" id="GGO98689.1"/>
    </source>
</evidence>
<protein>
    <submittedName>
        <fullName evidence="2">Uncharacterized protein</fullName>
    </submittedName>
</protein>
<dbReference type="Proteomes" id="UP000641932">
    <property type="component" value="Unassembled WGS sequence"/>
</dbReference>
<organism evidence="2 3">
    <name type="scientific">Wenjunlia tyrosinilytica</name>
    <dbReference type="NCBI Taxonomy" id="1544741"/>
    <lineage>
        <taxon>Bacteria</taxon>
        <taxon>Bacillati</taxon>
        <taxon>Actinomycetota</taxon>
        <taxon>Actinomycetes</taxon>
        <taxon>Kitasatosporales</taxon>
        <taxon>Streptomycetaceae</taxon>
        <taxon>Wenjunlia</taxon>
    </lineage>
</organism>
<dbReference type="EMBL" id="BMMS01000039">
    <property type="protein sequence ID" value="GGO98689.1"/>
    <property type="molecule type" value="Genomic_DNA"/>
</dbReference>
<reference evidence="2" key="1">
    <citation type="journal article" date="2014" name="Int. J. Syst. Evol. Microbiol.">
        <title>Complete genome sequence of Corynebacterium casei LMG S-19264T (=DSM 44701T), isolated from a smear-ripened cheese.</title>
        <authorList>
            <consortium name="US DOE Joint Genome Institute (JGI-PGF)"/>
            <person name="Walter F."/>
            <person name="Albersmeier A."/>
            <person name="Kalinowski J."/>
            <person name="Ruckert C."/>
        </authorList>
    </citation>
    <scope>NUCLEOTIDE SEQUENCE</scope>
    <source>
        <strain evidence="2">CGMCC 4.7201</strain>
    </source>
</reference>
<gene>
    <name evidence="2" type="ORF">GCM10012280_63410</name>
</gene>
<reference evidence="2" key="2">
    <citation type="submission" date="2020-09" db="EMBL/GenBank/DDBJ databases">
        <authorList>
            <person name="Sun Q."/>
            <person name="Zhou Y."/>
        </authorList>
    </citation>
    <scope>NUCLEOTIDE SEQUENCE</scope>
    <source>
        <strain evidence="2">CGMCC 4.7201</strain>
    </source>
</reference>
<feature type="region of interest" description="Disordered" evidence="1">
    <location>
        <begin position="1"/>
        <end position="32"/>
    </location>
</feature>
<dbReference type="AlphaFoldDB" id="A0A917ZX05"/>
<evidence type="ECO:0000313" key="3">
    <source>
        <dbReference type="Proteomes" id="UP000641932"/>
    </source>
</evidence>